<organism evidence="8">
    <name type="scientific">Enterobacter chuandaensis</name>
    <dbReference type="NCBI Taxonomy" id="2497875"/>
    <lineage>
        <taxon>Bacteria</taxon>
        <taxon>Pseudomonadati</taxon>
        <taxon>Pseudomonadota</taxon>
        <taxon>Gammaproteobacteria</taxon>
        <taxon>Enterobacterales</taxon>
        <taxon>Enterobacteriaceae</taxon>
        <taxon>Enterobacter</taxon>
        <taxon>Enterobacter cloacae complex</taxon>
    </lineage>
</organism>
<dbReference type="AlphaFoldDB" id="A0AA96RU58"/>
<reference evidence="8" key="1">
    <citation type="submission" date="2023-09" db="EMBL/GenBank/DDBJ databases">
        <title>Coexistence of blaNDM-1 and blaKPC-2 in Enterobacter chuandaensis.</title>
        <authorList>
            <person name="Chen R."/>
        </authorList>
    </citation>
    <scope>NUCLEOTIDE SEQUENCE</scope>
    <source>
        <strain evidence="8">FAHZZU5885</strain>
    </source>
</reference>
<dbReference type="EMBL" id="CP135253">
    <property type="protein sequence ID" value="WNS38064.1"/>
    <property type="molecule type" value="Genomic_DNA"/>
</dbReference>
<proteinExistence type="predicted"/>
<dbReference type="KEGG" id="echu:RQP59_00345"/>
<feature type="domain" description="VENN motif-containing" evidence="6">
    <location>
        <begin position="263"/>
        <end position="313"/>
    </location>
</feature>
<evidence type="ECO:0000313" key="8">
    <source>
        <dbReference type="EMBL" id="WNS38064.1"/>
    </source>
</evidence>
<dbReference type="CDD" id="cd20692">
    <property type="entry name" value="CdiA-CT_Ec-like"/>
    <property type="match status" value="1"/>
</dbReference>
<evidence type="ECO:0000313" key="9">
    <source>
        <dbReference type="Proteomes" id="UP001577381"/>
    </source>
</evidence>
<reference evidence="7 9" key="2">
    <citation type="submission" date="2024-09" db="EMBL/GenBank/DDBJ databases">
        <title>Molecular characterization of Carbapenemase-producing Enterobacter cloacae Complex from Infections in Argentina.</title>
        <authorList>
            <person name="De Mendieta J.M."/>
            <person name="Gomez S."/>
        </authorList>
    </citation>
    <scope>NUCLEOTIDE SEQUENCE [LARGE SCALE GENOMIC DNA]</scope>
    <source>
        <strain evidence="7 9">M23267</strain>
    </source>
</reference>
<evidence type="ECO:0000256" key="1">
    <source>
        <dbReference type="ARBA" id="ARBA00004219"/>
    </source>
</evidence>
<protein>
    <submittedName>
        <fullName evidence="8">VENN motif pre-toxin domain-containing protein</fullName>
    </submittedName>
</protein>
<keyword evidence="4" id="KW-0843">Virulence</keyword>
<evidence type="ECO:0000259" key="6">
    <source>
        <dbReference type="Pfam" id="PF04829"/>
    </source>
</evidence>
<dbReference type="InterPro" id="IPR006914">
    <property type="entry name" value="VENN_dom"/>
</dbReference>
<evidence type="ECO:0000256" key="3">
    <source>
        <dbReference type="ARBA" id="ARBA00022913"/>
    </source>
</evidence>
<dbReference type="EMBL" id="JBHGSI010000005">
    <property type="protein sequence ID" value="MFB4720791.1"/>
    <property type="molecule type" value="Genomic_DNA"/>
</dbReference>
<keyword evidence="9" id="KW-1185">Reference proteome</keyword>
<sequence length="557" mass="56805">MENQDVKSYVIEVNSYDLAYLNSNTSDGVRNLAPAIGTGHGEESHTGTTSSAVSGGSIVIRNPVGQKQDIADLSRDTADAHHGVDVNGDVQKVRDNLAVQSEGAALATSALDAYGKYAEQKARESNAALGAKLASEGKLQGDTPQEQEAFLKTQPGYQNTEYGPGSAFWTKGSAAAGLLAGALGGNLKAGAAAGAAPLLATLVKEQKDPSARAALHGIVAAALTQLSGGSSADGLKAGAIGAITASAMTDHLVSALYGDKKSSDLTAEEKRLVSSLVSIAGGLAGAAVTDGSVSMAAMASETAKVEVENNSLAGDQARAAAKQAAESLKNQVRDKLGEGTTSAIANAIINGLADTGDAALGSADYAADAAMALASCAAGDSYCTKAMSDLAEKNQAVADSVTALMQSETWSTVADTVKQAAGGNQAALEATGGMLAGIMLPGKKIPNTTNRIETILKSEKSWESARNKALDIVGNLGADSKPVIGRLEVSAGNGKVIGRQSSDGKVGWRVDYDPEKGTHINIWDYSKGKGPGKAVKQVIPFEGNEKSFETILKQLNR</sequence>
<dbReference type="Pfam" id="PF04829">
    <property type="entry name" value="PT-VENN"/>
    <property type="match status" value="1"/>
</dbReference>
<keyword evidence="3" id="KW-1266">Target cell cytoplasm</keyword>
<accession>A0AA96RU58</accession>
<comment type="subcellular location">
    <subcellularLocation>
        <location evidence="1">Target cell</location>
        <location evidence="1">Target cell cytoplasm</location>
    </subcellularLocation>
</comment>
<evidence type="ECO:0000256" key="5">
    <source>
        <dbReference type="SAM" id="MobiDB-lite"/>
    </source>
</evidence>
<evidence type="ECO:0000256" key="4">
    <source>
        <dbReference type="ARBA" id="ARBA00023026"/>
    </source>
</evidence>
<keyword evidence="2" id="KW-0800">Toxin</keyword>
<dbReference type="Proteomes" id="UP001577381">
    <property type="component" value="Unassembled WGS sequence"/>
</dbReference>
<name>A0AA96RU58_9ENTR</name>
<feature type="region of interest" description="Disordered" evidence="5">
    <location>
        <begin position="35"/>
        <end position="55"/>
    </location>
</feature>
<dbReference type="GO" id="GO:0090729">
    <property type="term" value="F:toxin activity"/>
    <property type="evidence" value="ECO:0007669"/>
    <property type="project" value="UniProtKB-KW"/>
</dbReference>
<evidence type="ECO:0000313" key="7">
    <source>
        <dbReference type="EMBL" id="MFB4720791.1"/>
    </source>
</evidence>
<feature type="compositionally biased region" description="Low complexity" evidence="5">
    <location>
        <begin position="46"/>
        <end position="55"/>
    </location>
</feature>
<gene>
    <name evidence="7" type="ORF">ACE3KR_18110</name>
    <name evidence="8" type="ORF">RQP59_00345</name>
</gene>
<dbReference type="RefSeq" id="WP_265195278.1">
    <property type="nucleotide sequence ID" value="NZ_JAMFTT010000005.1"/>
</dbReference>
<evidence type="ECO:0000256" key="2">
    <source>
        <dbReference type="ARBA" id="ARBA00022656"/>
    </source>
</evidence>